<dbReference type="Gene3D" id="3.40.50.1820">
    <property type="entry name" value="alpha/beta hydrolase"/>
    <property type="match status" value="1"/>
</dbReference>
<accession>A0ABN4TTU2</accession>
<dbReference type="EMBL" id="CP017755">
    <property type="protein sequence ID" value="AOZ10663.1"/>
    <property type="molecule type" value="Genomic_DNA"/>
</dbReference>
<sequence length="262" mass="27363">MARLAWLAGLACASAGAARAQVPEQVVDIPTRPGVTQRFLYLAPAAPKAAVVLYAGGHGGLRIFPNGSMGWGAGNFVVRTRQDFAAAGLAVAVVDAPSDRLSPPYLNGFRQGAEHAADARAVIAWVREHAKVPVWLVGTSRGTQSVAAIAIRLADGGGPDGIVLTSTILREERGRAVPQMELARLALPVLVVHHKDDGCKLCPVADTGMLMDRLTAAPRKELVVVSGGSNQGDPCEAMASHGYNGIEPQVVQSIATWITAAR</sequence>
<evidence type="ECO:0000313" key="3">
    <source>
        <dbReference type="Proteomes" id="UP000177515"/>
    </source>
</evidence>
<dbReference type="Proteomes" id="UP000177515">
    <property type="component" value="Chromosome 2"/>
</dbReference>
<keyword evidence="3" id="KW-1185">Reference proteome</keyword>
<evidence type="ECO:0000256" key="1">
    <source>
        <dbReference type="SAM" id="SignalP"/>
    </source>
</evidence>
<protein>
    <recommendedName>
        <fullName evidence="4">Alpha/beta hydrolase</fullName>
    </recommendedName>
</protein>
<dbReference type="InterPro" id="IPR029058">
    <property type="entry name" value="AB_hydrolase_fold"/>
</dbReference>
<evidence type="ECO:0008006" key="4">
    <source>
        <dbReference type="Google" id="ProtNLM"/>
    </source>
</evidence>
<gene>
    <name evidence="2" type="ORF">BKK80_20660</name>
</gene>
<proteinExistence type="predicted"/>
<organism evidence="2 3">
    <name type="scientific">Cupriavidus malaysiensis</name>
    <dbReference type="NCBI Taxonomy" id="367825"/>
    <lineage>
        <taxon>Bacteria</taxon>
        <taxon>Pseudomonadati</taxon>
        <taxon>Pseudomonadota</taxon>
        <taxon>Betaproteobacteria</taxon>
        <taxon>Burkholderiales</taxon>
        <taxon>Burkholderiaceae</taxon>
        <taxon>Cupriavidus</taxon>
    </lineage>
</organism>
<feature type="chain" id="PRO_5045669641" description="Alpha/beta hydrolase" evidence="1">
    <location>
        <begin position="21"/>
        <end position="262"/>
    </location>
</feature>
<dbReference type="SUPFAM" id="SSF53474">
    <property type="entry name" value="alpha/beta-Hydrolases"/>
    <property type="match status" value="1"/>
</dbReference>
<keyword evidence="1" id="KW-0732">Signal</keyword>
<name>A0ABN4TTU2_9BURK</name>
<evidence type="ECO:0000313" key="2">
    <source>
        <dbReference type="EMBL" id="AOZ10663.1"/>
    </source>
</evidence>
<reference evidence="2 3" key="1">
    <citation type="submission" date="2016-10" db="EMBL/GenBank/DDBJ databases">
        <title>Complete genome sequences of three Cupriavidus strains isolated from various Malaysian environments.</title>
        <authorList>
            <person name="Abdullah A.A.-A."/>
            <person name="Shafie N.A.H."/>
            <person name="Lau N.S."/>
        </authorList>
    </citation>
    <scope>NUCLEOTIDE SEQUENCE [LARGE SCALE GENOMIC DNA]</scope>
    <source>
        <strain evidence="2 3">USMAA1020</strain>
    </source>
</reference>
<feature type="signal peptide" evidence="1">
    <location>
        <begin position="1"/>
        <end position="20"/>
    </location>
</feature>